<name>A0A0W8F8T0_9ZZZZ</name>
<reference evidence="2" key="1">
    <citation type="journal article" date="2015" name="Proc. Natl. Acad. Sci. U.S.A.">
        <title>Networks of energetic and metabolic interactions define dynamics in microbial communities.</title>
        <authorList>
            <person name="Embree M."/>
            <person name="Liu J.K."/>
            <person name="Al-Bassam M.M."/>
            <person name="Zengler K."/>
        </authorList>
    </citation>
    <scope>NUCLEOTIDE SEQUENCE</scope>
</reference>
<dbReference type="AlphaFoldDB" id="A0A0W8F8T0"/>
<keyword evidence="1" id="KW-0812">Transmembrane</keyword>
<gene>
    <name evidence="2" type="ORF">ASZ90_013013</name>
</gene>
<keyword evidence="1" id="KW-0472">Membrane</keyword>
<sequence length="75" mass="8502">MVVGRTLWDFAFEVIRTPGFGLFLIALLIFIELILIIILLMAYSGLIEIEFSYSELGLAIHHLTSHLAKRVILIC</sequence>
<feature type="transmembrane region" description="Helical" evidence="1">
    <location>
        <begin position="20"/>
        <end position="43"/>
    </location>
</feature>
<proteinExistence type="predicted"/>
<evidence type="ECO:0000256" key="1">
    <source>
        <dbReference type="SAM" id="Phobius"/>
    </source>
</evidence>
<dbReference type="EMBL" id="LNQE01001452">
    <property type="protein sequence ID" value="KUG17290.1"/>
    <property type="molecule type" value="Genomic_DNA"/>
</dbReference>
<keyword evidence="1" id="KW-1133">Transmembrane helix</keyword>
<organism evidence="2">
    <name type="scientific">hydrocarbon metagenome</name>
    <dbReference type="NCBI Taxonomy" id="938273"/>
    <lineage>
        <taxon>unclassified sequences</taxon>
        <taxon>metagenomes</taxon>
        <taxon>ecological metagenomes</taxon>
    </lineage>
</organism>
<comment type="caution">
    <text evidence="2">The sequence shown here is derived from an EMBL/GenBank/DDBJ whole genome shotgun (WGS) entry which is preliminary data.</text>
</comment>
<protein>
    <submittedName>
        <fullName evidence="2">Uncharacterized protein</fullName>
    </submittedName>
</protein>
<accession>A0A0W8F8T0</accession>
<evidence type="ECO:0000313" key="2">
    <source>
        <dbReference type="EMBL" id="KUG17290.1"/>
    </source>
</evidence>